<feature type="compositionally biased region" description="Low complexity" evidence="1">
    <location>
        <begin position="116"/>
        <end position="126"/>
    </location>
</feature>
<dbReference type="Proteomes" id="UP001278500">
    <property type="component" value="Unassembled WGS sequence"/>
</dbReference>
<dbReference type="RefSeq" id="XP_062677149.1">
    <property type="nucleotide sequence ID" value="XM_062823619.1"/>
</dbReference>
<keyword evidence="4" id="KW-1185">Reference proteome</keyword>
<feature type="region of interest" description="Disordered" evidence="1">
    <location>
        <begin position="80"/>
        <end position="127"/>
    </location>
</feature>
<dbReference type="EMBL" id="JAUEPP010000009">
    <property type="protein sequence ID" value="KAK3334983.1"/>
    <property type="molecule type" value="Genomic_DNA"/>
</dbReference>
<reference evidence="3" key="2">
    <citation type="submission" date="2023-06" db="EMBL/GenBank/DDBJ databases">
        <authorList>
            <consortium name="Lawrence Berkeley National Laboratory"/>
            <person name="Haridas S."/>
            <person name="Hensen N."/>
            <person name="Bonometti L."/>
            <person name="Westerberg I."/>
            <person name="Brannstrom I.O."/>
            <person name="Guillou S."/>
            <person name="Cros-Aarteil S."/>
            <person name="Calhoun S."/>
            <person name="Kuo A."/>
            <person name="Mondo S."/>
            <person name="Pangilinan J."/>
            <person name="Riley R."/>
            <person name="Labutti K."/>
            <person name="Andreopoulos B."/>
            <person name="Lipzen A."/>
            <person name="Chen C."/>
            <person name="Yanf M."/>
            <person name="Daum C."/>
            <person name="Ng V."/>
            <person name="Clum A."/>
            <person name="Steindorff A."/>
            <person name="Ohm R."/>
            <person name="Martin F."/>
            <person name="Silar P."/>
            <person name="Natvig D."/>
            <person name="Lalanne C."/>
            <person name="Gautier V."/>
            <person name="Ament-Velasquez S.L."/>
            <person name="Kruys A."/>
            <person name="Hutchinson M.I."/>
            <person name="Powell A.J."/>
            <person name="Barry K."/>
            <person name="Miller A.N."/>
            <person name="Grigoriev I.V."/>
            <person name="Debuchy R."/>
            <person name="Gladieux P."/>
            <person name="Thoren M.H."/>
            <person name="Johannesson H."/>
        </authorList>
    </citation>
    <scope>NUCLEOTIDE SEQUENCE</scope>
    <source>
        <strain evidence="3">CBS 560.94</strain>
    </source>
</reference>
<dbReference type="Pfam" id="PF01423">
    <property type="entry name" value="LSM"/>
    <property type="match status" value="1"/>
</dbReference>
<dbReference type="GO" id="GO:0031417">
    <property type="term" value="C:NatC complex"/>
    <property type="evidence" value="ECO:0007669"/>
    <property type="project" value="InterPro"/>
</dbReference>
<dbReference type="CDD" id="cd06168">
    <property type="entry name" value="LSMD1"/>
    <property type="match status" value="1"/>
</dbReference>
<feature type="compositionally biased region" description="Low complexity" evidence="1">
    <location>
        <begin position="80"/>
        <end position="109"/>
    </location>
</feature>
<evidence type="ECO:0000313" key="3">
    <source>
        <dbReference type="EMBL" id="KAK3334983.1"/>
    </source>
</evidence>
<dbReference type="InterPro" id="IPR050914">
    <property type="entry name" value="snRNP_SmB/NAA38-like"/>
</dbReference>
<evidence type="ECO:0000256" key="1">
    <source>
        <dbReference type="SAM" id="MobiDB-lite"/>
    </source>
</evidence>
<reference evidence="3" key="1">
    <citation type="journal article" date="2023" name="Mol. Phylogenet. Evol.">
        <title>Genome-scale phylogeny and comparative genomics of the fungal order Sordariales.</title>
        <authorList>
            <person name="Hensen N."/>
            <person name="Bonometti L."/>
            <person name="Westerberg I."/>
            <person name="Brannstrom I.O."/>
            <person name="Guillou S."/>
            <person name="Cros-Aarteil S."/>
            <person name="Calhoun S."/>
            <person name="Haridas S."/>
            <person name="Kuo A."/>
            <person name="Mondo S."/>
            <person name="Pangilinan J."/>
            <person name="Riley R."/>
            <person name="LaButti K."/>
            <person name="Andreopoulos B."/>
            <person name="Lipzen A."/>
            <person name="Chen C."/>
            <person name="Yan M."/>
            <person name="Daum C."/>
            <person name="Ng V."/>
            <person name="Clum A."/>
            <person name="Steindorff A."/>
            <person name="Ohm R.A."/>
            <person name="Martin F."/>
            <person name="Silar P."/>
            <person name="Natvig D.O."/>
            <person name="Lalanne C."/>
            <person name="Gautier V."/>
            <person name="Ament-Velasquez S.L."/>
            <person name="Kruys A."/>
            <person name="Hutchinson M.I."/>
            <person name="Powell A.J."/>
            <person name="Barry K."/>
            <person name="Miller A.N."/>
            <person name="Grigoriev I.V."/>
            <person name="Debuchy R."/>
            <person name="Gladieux P."/>
            <person name="Hiltunen Thoren M."/>
            <person name="Johannesson H."/>
        </authorList>
    </citation>
    <scope>NUCLEOTIDE SEQUENCE</scope>
    <source>
        <strain evidence="3">CBS 560.94</strain>
    </source>
</reference>
<protein>
    <recommendedName>
        <fullName evidence="2">Sm domain-containing protein</fullName>
    </recommendedName>
</protein>
<gene>
    <name evidence="3" type="ORF">B0H65DRAFT_339371</name>
</gene>
<name>A0AAE0MKF4_9PEZI</name>
<dbReference type="SMART" id="SM00651">
    <property type="entry name" value="Sm"/>
    <property type="match status" value="1"/>
</dbReference>
<organism evidence="3 4">
    <name type="scientific">Neurospora tetraspora</name>
    <dbReference type="NCBI Taxonomy" id="94610"/>
    <lineage>
        <taxon>Eukaryota</taxon>
        <taxon>Fungi</taxon>
        <taxon>Dikarya</taxon>
        <taxon>Ascomycota</taxon>
        <taxon>Pezizomycotina</taxon>
        <taxon>Sordariomycetes</taxon>
        <taxon>Sordariomycetidae</taxon>
        <taxon>Sordariales</taxon>
        <taxon>Sordariaceae</taxon>
        <taxon>Neurospora</taxon>
    </lineage>
</organism>
<dbReference type="PANTHER" id="PTHR10701:SF5">
    <property type="entry name" value="N-ALPHA-ACETYLTRANSFERASE 38, NATC AUXILIARY SUBUNIT"/>
    <property type="match status" value="1"/>
</dbReference>
<feature type="domain" description="Sm" evidence="2">
    <location>
        <begin position="19"/>
        <end position="166"/>
    </location>
</feature>
<accession>A0AAE0MKF4</accession>
<comment type="caution">
    <text evidence="3">The sequence shown here is derived from an EMBL/GenBank/DDBJ whole genome shotgun (WGS) entry which is preliminary data.</text>
</comment>
<sequence length="196" mass="20849">MSQDPNTTFLPEERDDATEWLNSLLNKNLRVSVTDGRMFWGQFKCVDAESNIILHSTYEYRFPTSSQLAAAAAAVTSSLSPSSVAPSSTITSSSALSAPSDPSPSSSDPSAPPAPSSSSNNPTPTSVDLEQAYDRATSSGKIKVDLSSRYLGLVVIPGEYITKIELEEFASQIRGRLNKGLGQGFHTGWRDGGGIS</sequence>
<dbReference type="InterPro" id="IPR010920">
    <property type="entry name" value="LSM_dom_sf"/>
</dbReference>
<evidence type="ECO:0000313" key="4">
    <source>
        <dbReference type="Proteomes" id="UP001278500"/>
    </source>
</evidence>
<dbReference type="GeneID" id="87860773"/>
<dbReference type="AlphaFoldDB" id="A0AAE0MKF4"/>
<dbReference type="SUPFAM" id="SSF50182">
    <property type="entry name" value="Sm-like ribonucleoproteins"/>
    <property type="match status" value="1"/>
</dbReference>
<dbReference type="InterPro" id="IPR034110">
    <property type="entry name" value="LSMD1_Sm"/>
</dbReference>
<dbReference type="PANTHER" id="PTHR10701">
    <property type="entry name" value="SMALL NUCLEAR RIBONUCLEOPROTEIN-ASSOCIATED PROTEIN B AND N"/>
    <property type="match status" value="1"/>
</dbReference>
<evidence type="ECO:0000259" key="2">
    <source>
        <dbReference type="SMART" id="SM00651"/>
    </source>
</evidence>
<proteinExistence type="predicted"/>
<dbReference type="InterPro" id="IPR001163">
    <property type="entry name" value="Sm_dom_euk/arc"/>
</dbReference>
<dbReference type="Gene3D" id="2.30.30.100">
    <property type="match status" value="1"/>
</dbReference>